<gene>
    <name evidence="3" type="ORF">METZ01_LOCUS223945</name>
</gene>
<proteinExistence type="predicted"/>
<feature type="transmembrane region" description="Helical" evidence="1">
    <location>
        <begin position="37"/>
        <end position="55"/>
    </location>
</feature>
<keyword evidence="1" id="KW-0812">Transmembrane</keyword>
<dbReference type="SUPFAM" id="SSF53756">
    <property type="entry name" value="UDP-Glycosyltransferase/glycogen phosphorylase"/>
    <property type="match status" value="1"/>
</dbReference>
<keyword evidence="1" id="KW-0472">Membrane</keyword>
<sequence>MLDKRGIKYANNFKGNIISIQSSHLSGNFYFKVKSTLSLFIGLIQSIFYIVKIIPRHCISFGSYASFTPLLISIFFKFIKKIDIHIHEQNSVMGKVNLFFLPYSNNVFTNFELIDNIKKEFHHKTYHVGLPSLSKNKILFDKLDINKEKIIIFIYGGSQGS</sequence>
<feature type="domain" description="Glycosyltransferase family 28 N-terminal" evidence="2">
    <location>
        <begin position="16"/>
        <end position="108"/>
    </location>
</feature>
<dbReference type="AlphaFoldDB" id="A0A382GA66"/>
<feature type="transmembrane region" description="Helical" evidence="1">
    <location>
        <begin position="61"/>
        <end position="79"/>
    </location>
</feature>
<feature type="non-terminal residue" evidence="3">
    <location>
        <position position="161"/>
    </location>
</feature>
<dbReference type="Gene3D" id="3.40.50.2000">
    <property type="entry name" value="Glycogen Phosphorylase B"/>
    <property type="match status" value="2"/>
</dbReference>
<dbReference type="GO" id="GO:0016758">
    <property type="term" value="F:hexosyltransferase activity"/>
    <property type="evidence" value="ECO:0007669"/>
    <property type="project" value="InterPro"/>
</dbReference>
<dbReference type="Pfam" id="PF03033">
    <property type="entry name" value="Glyco_transf_28"/>
    <property type="match status" value="1"/>
</dbReference>
<dbReference type="EMBL" id="UINC01053950">
    <property type="protein sequence ID" value="SVB71091.1"/>
    <property type="molecule type" value="Genomic_DNA"/>
</dbReference>
<evidence type="ECO:0000256" key="1">
    <source>
        <dbReference type="SAM" id="Phobius"/>
    </source>
</evidence>
<accession>A0A382GA66</accession>
<evidence type="ECO:0000313" key="3">
    <source>
        <dbReference type="EMBL" id="SVB71091.1"/>
    </source>
</evidence>
<reference evidence="3" key="1">
    <citation type="submission" date="2018-05" db="EMBL/GenBank/DDBJ databases">
        <authorList>
            <person name="Lanie J.A."/>
            <person name="Ng W.-L."/>
            <person name="Kazmierczak K.M."/>
            <person name="Andrzejewski T.M."/>
            <person name="Davidsen T.M."/>
            <person name="Wayne K.J."/>
            <person name="Tettelin H."/>
            <person name="Glass J.I."/>
            <person name="Rusch D."/>
            <person name="Podicherti R."/>
            <person name="Tsui H.-C.T."/>
            <person name="Winkler M.E."/>
        </authorList>
    </citation>
    <scope>NUCLEOTIDE SEQUENCE</scope>
</reference>
<dbReference type="GO" id="GO:0005975">
    <property type="term" value="P:carbohydrate metabolic process"/>
    <property type="evidence" value="ECO:0007669"/>
    <property type="project" value="InterPro"/>
</dbReference>
<evidence type="ECO:0000259" key="2">
    <source>
        <dbReference type="Pfam" id="PF03033"/>
    </source>
</evidence>
<organism evidence="3">
    <name type="scientific">marine metagenome</name>
    <dbReference type="NCBI Taxonomy" id="408172"/>
    <lineage>
        <taxon>unclassified sequences</taxon>
        <taxon>metagenomes</taxon>
        <taxon>ecological metagenomes</taxon>
    </lineage>
</organism>
<name>A0A382GA66_9ZZZZ</name>
<keyword evidence="1" id="KW-1133">Transmembrane helix</keyword>
<dbReference type="InterPro" id="IPR004276">
    <property type="entry name" value="GlycoTrans_28_N"/>
</dbReference>
<protein>
    <recommendedName>
        <fullName evidence="2">Glycosyltransferase family 28 N-terminal domain-containing protein</fullName>
    </recommendedName>
</protein>